<keyword evidence="2" id="KW-0328">Glycosyltransferase</keyword>
<dbReference type="Pfam" id="PF13692">
    <property type="entry name" value="Glyco_trans_1_4"/>
    <property type="match status" value="1"/>
</dbReference>
<accession>A0A5S9MVD8</accession>
<evidence type="ECO:0000259" key="1">
    <source>
        <dbReference type="Pfam" id="PF13477"/>
    </source>
</evidence>
<dbReference type="Proteomes" id="UP000434580">
    <property type="component" value="Unassembled WGS sequence"/>
</dbReference>
<keyword evidence="2" id="KW-0808">Transferase</keyword>
<organism evidence="2 3">
    <name type="scientific">BD1-7 clade bacterium</name>
    <dbReference type="NCBI Taxonomy" id="2029982"/>
    <lineage>
        <taxon>Bacteria</taxon>
        <taxon>Pseudomonadati</taxon>
        <taxon>Pseudomonadota</taxon>
        <taxon>Gammaproteobacteria</taxon>
        <taxon>Cellvibrionales</taxon>
        <taxon>Spongiibacteraceae</taxon>
        <taxon>BD1-7 clade</taxon>
    </lineage>
</organism>
<dbReference type="SUPFAM" id="SSF53756">
    <property type="entry name" value="UDP-Glycosyltransferase/glycogen phosphorylase"/>
    <property type="match status" value="1"/>
</dbReference>
<dbReference type="EMBL" id="CACSII010000001">
    <property type="protein sequence ID" value="CAA0080607.1"/>
    <property type="molecule type" value="Genomic_DNA"/>
</dbReference>
<dbReference type="AlphaFoldDB" id="A0A5S9MVD8"/>
<dbReference type="CDD" id="cd03808">
    <property type="entry name" value="GT4_CapM-like"/>
    <property type="match status" value="1"/>
</dbReference>
<protein>
    <submittedName>
        <fullName evidence="2">N,N'-diacetylbacillosaminyl-diphospho-undecaprenol alpha-1,3-N-acetylgalactosaminyltransferase</fullName>
        <ecNumber evidence="2">2.4.1.290</ecNumber>
    </submittedName>
</protein>
<evidence type="ECO:0000313" key="3">
    <source>
        <dbReference type="Proteomes" id="UP000434580"/>
    </source>
</evidence>
<sequence length="368" mass="40851">MKSIVLSSNTSWYLWNFRKNTIIKLLSSGCSVYCIAPLDEFSAKLEGIGATFVPIKLDGKSTGLLRELKAISSIYKTLKIIKPDFVFNFTIKINLYSGLVCRLLSVPYANNVSGLGTVFLHKGLIYSLAQKLYGVTNHRASRVFFQNSEDMDSFIKLNLVKADRTRLLPGSGIDIEHFSYTQMPDRVDAVVFIMIARLIADKGVREYVDASRKLIGRGVNVKCILVGPGGVSNKTAITDDEIARWEADGVVNCVGEQKDVIPWIQKAHVLVLPSYREGMPRTVLEAASIGRPAIVTDVPGCRQSIVDNETGWLCKVRDAEDLARVMAMVAAKPLSELEQAGCKARERIEKEFAESIVIEHYLDCLKIE</sequence>
<dbReference type="PANTHER" id="PTHR12526:SF638">
    <property type="entry name" value="SPORE COAT PROTEIN SA"/>
    <property type="match status" value="1"/>
</dbReference>
<dbReference type="EC" id="2.4.1.290" evidence="2"/>
<dbReference type="InterPro" id="IPR028098">
    <property type="entry name" value="Glyco_trans_4-like_N"/>
</dbReference>
<name>A0A5S9MVD8_9GAMM</name>
<proteinExistence type="predicted"/>
<dbReference type="GO" id="GO:0102335">
    <property type="term" value="F:N,N'-diacetylbacillosaminyl-diphospho-undecaprenol alpha-1,3-N-acetylgalactosaminyltransferase activity"/>
    <property type="evidence" value="ECO:0007669"/>
    <property type="project" value="UniProtKB-EC"/>
</dbReference>
<gene>
    <name evidence="2" type="primary">pglA_1</name>
    <name evidence="2" type="ORF">DPBNPPHM_00271</name>
</gene>
<dbReference type="PANTHER" id="PTHR12526">
    <property type="entry name" value="GLYCOSYLTRANSFERASE"/>
    <property type="match status" value="1"/>
</dbReference>
<feature type="domain" description="Glycosyltransferase subfamily 4-like N-terminal" evidence="1">
    <location>
        <begin position="4"/>
        <end position="147"/>
    </location>
</feature>
<reference evidence="2 3" key="1">
    <citation type="submission" date="2019-11" db="EMBL/GenBank/DDBJ databases">
        <authorList>
            <person name="Holert J."/>
        </authorList>
    </citation>
    <scope>NUCLEOTIDE SEQUENCE [LARGE SCALE GENOMIC DNA]</scope>
    <source>
        <strain evidence="2">BC5_2</strain>
    </source>
</reference>
<dbReference type="Gene3D" id="3.40.50.2000">
    <property type="entry name" value="Glycogen Phosphorylase B"/>
    <property type="match status" value="2"/>
</dbReference>
<dbReference type="Pfam" id="PF13477">
    <property type="entry name" value="Glyco_trans_4_2"/>
    <property type="match status" value="1"/>
</dbReference>
<evidence type="ECO:0000313" key="2">
    <source>
        <dbReference type="EMBL" id="CAA0080607.1"/>
    </source>
</evidence>